<name>A0A7H9HXQ9_9SACH</name>
<evidence type="ECO:0000256" key="1">
    <source>
        <dbReference type="ARBA" id="ARBA00008325"/>
    </source>
</evidence>
<dbReference type="OrthoDB" id="447314at2759"/>
<dbReference type="Pfam" id="PF09435">
    <property type="entry name" value="DUF2015"/>
    <property type="match status" value="1"/>
</dbReference>
<dbReference type="Proteomes" id="UP000510647">
    <property type="component" value="Chromosome 8"/>
</dbReference>
<comment type="similarity">
    <text evidence="1">Belongs to the UPF0357 family.</text>
</comment>
<dbReference type="AlphaFoldDB" id="A0A7H9HXQ9"/>
<keyword evidence="4" id="KW-1185">Reference proteome</keyword>
<sequence>MLFHSKFGFWLLLICGLAFLAHWTRQNYAYRLRELFIRIRRRTGSGISLNDSFNDDLESGLSSRNFDLISQNDNDSRLGLDDSSKAEIKRIMEQENLSFDKARFLYVERKFGQNGIAPDGTPLDPKAVTFNK</sequence>
<evidence type="ECO:0000313" key="3">
    <source>
        <dbReference type="EMBL" id="QLQ82514.1"/>
    </source>
</evidence>
<reference evidence="3 4" key="1">
    <citation type="submission" date="2020-06" db="EMBL/GenBank/DDBJ databases">
        <title>The yeast mating-type switching endonuclease HO is a domesticated member of an unorthodox homing genetic element family.</title>
        <authorList>
            <person name="Coughlan A.Y."/>
            <person name="Lombardi L."/>
            <person name="Braun-Galleani S."/>
            <person name="Martos A.R."/>
            <person name="Galeote V."/>
            <person name="Bigey F."/>
            <person name="Dequin S."/>
            <person name="Byrne K.P."/>
            <person name="Wolfe K.H."/>
        </authorList>
    </citation>
    <scope>NUCLEOTIDE SEQUENCE [LARGE SCALE GENOMIC DNA]</scope>
    <source>
        <strain evidence="3 4">CBS2947</strain>
    </source>
</reference>
<dbReference type="PANTHER" id="PTHR28023">
    <property type="entry name" value="UPF0357 PROTEIN YCL012C"/>
    <property type="match status" value="1"/>
</dbReference>
<evidence type="ECO:0000313" key="4">
    <source>
        <dbReference type="Proteomes" id="UP000510647"/>
    </source>
</evidence>
<evidence type="ECO:0000256" key="2">
    <source>
        <dbReference type="ARBA" id="ARBA00022729"/>
    </source>
</evidence>
<organism evidence="3 4">
    <name type="scientific">Torulaspora globosa</name>
    <dbReference type="NCBI Taxonomy" id="48254"/>
    <lineage>
        <taxon>Eukaryota</taxon>
        <taxon>Fungi</taxon>
        <taxon>Dikarya</taxon>
        <taxon>Ascomycota</taxon>
        <taxon>Saccharomycotina</taxon>
        <taxon>Saccharomycetes</taxon>
        <taxon>Saccharomycetales</taxon>
        <taxon>Saccharomycetaceae</taxon>
        <taxon>Torulaspora</taxon>
    </lineage>
</organism>
<dbReference type="PANTHER" id="PTHR28023:SF1">
    <property type="entry name" value="UPF0357 PROTEIN YCL012C"/>
    <property type="match status" value="1"/>
</dbReference>
<protein>
    <submittedName>
        <fullName evidence="3">Uncharacterized protein</fullName>
    </submittedName>
</protein>
<dbReference type="EMBL" id="CP059274">
    <property type="protein sequence ID" value="QLQ82514.1"/>
    <property type="molecule type" value="Genomic_DNA"/>
</dbReference>
<dbReference type="InterPro" id="IPR018559">
    <property type="entry name" value="DUF2015"/>
</dbReference>
<keyword evidence="2" id="KW-0732">Signal</keyword>
<gene>
    <name evidence="3" type="ORF">HG537_0H02760</name>
</gene>
<accession>A0A7H9HXQ9</accession>
<proteinExistence type="inferred from homology"/>